<comment type="caution">
    <text evidence="1">The sequence shown here is derived from an EMBL/GenBank/DDBJ whole genome shotgun (WGS) entry which is preliminary data.</text>
</comment>
<dbReference type="eggNOG" id="COG3660">
    <property type="taxonomic scope" value="Bacteria"/>
</dbReference>
<organism evidence="1 2">
    <name type="scientific">Marinobacterium lacunae</name>
    <dbReference type="NCBI Taxonomy" id="1232683"/>
    <lineage>
        <taxon>Bacteria</taxon>
        <taxon>Pseudomonadati</taxon>
        <taxon>Pseudomonadota</taxon>
        <taxon>Gammaproteobacteria</taxon>
        <taxon>Oceanospirillales</taxon>
        <taxon>Oceanospirillaceae</taxon>
        <taxon>Marinobacterium</taxon>
    </lineage>
</organism>
<reference evidence="1 2" key="1">
    <citation type="submission" date="2014-04" db="EMBL/GenBank/DDBJ databases">
        <title>Marinobacterium kochiensis sp. nov., isolated from sediment sample collected from Kochi backwaters in Kerala, India.</title>
        <authorList>
            <person name="Singh A."/>
            <person name="Pinnaka A.K."/>
        </authorList>
    </citation>
    <scope>NUCLEOTIDE SEQUENCE [LARGE SCALE GENOMIC DNA]</scope>
    <source>
        <strain evidence="1 2">AK27</strain>
    </source>
</reference>
<gene>
    <name evidence="1" type="ORF">ADIMK_0912</name>
</gene>
<dbReference type="Pfam" id="PF06258">
    <property type="entry name" value="Mito_fiss_Elm1"/>
    <property type="match status" value="1"/>
</dbReference>
<dbReference type="STRING" id="1232683.ADIMK_0912"/>
<dbReference type="InterPro" id="IPR009367">
    <property type="entry name" value="Elm1-like"/>
</dbReference>
<accession>A0A081G355</accession>
<dbReference type="EMBL" id="JMQN01000013">
    <property type="protein sequence ID" value="KEA65210.1"/>
    <property type="molecule type" value="Genomic_DNA"/>
</dbReference>
<dbReference type="AlphaFoldDB" id="A0A081G355"/>
<evidence type="ECO:0000313" key="1">
    <source>
        <dbReference type="EMBL" id="KEA65210.1"/>
    </source>
</evidence>
<sequence length="353" mass="39036">MALNILILDEGSPGHCAQSEGIVALLERQGLEIRRDKIRVRNRLPGVLRGLMRKLMAIPSYWLNEGCLRLCCQFEADPVQRPDLIISSGGKSAFASLILKRRYGTANIFVGVPEPFPDRWFDLIISPVARAFRTRSLVSGLIPNSVTPERVASAGAEYWQQGLPPQPCWALLIGGDSKSHRYSERDWEGLVSGVNALSARFGVCWLITTSRRTPEAVEAMLEAGLNRQAVVDLVLYNREPRRVMQPFLAGAQRVLVSQDSLTMASEALCSARPVTLLTPEVLKLDPGSFFEEMIEGFPHLPGVERCAMAQLNDYSPEQVDSDPGAILSLDRMAPELLSSIQQLTEACSRRLPL</sequence>
<protein>
    <submittedName>
        <fullName evidence="1">DUF1022 domain-containing protein</fullName>
    </submittedName>
</protein>
<name>A0A081G355_9GAMM</name>
<proteinExistence type="predicted"/>
<dbReference type="Proteomes" id="UP000028252">
    <property type="component" value="Unassembled WGS sequence"/>
</dbReference>
<dbReference type="RefSeq" id="WP_036184097.1">
    <property type="nucleotide sequence ID" value="NZ_JMQN01000013.1"/>
</dbReference>
<keyword evidence="2" id="KW-1185">Reference proteome</keyword>
<evidence type="ECO:0000313" key="2">
    <source>
        <dbReference type="Proteomes" id="UP000028252"/>
    </source>
</evidence>
<dbReference type="PATRIC" id="fig|1232683.4.peg.904"/>